<dbReference type="AlphaFoldDB" id="A0A1C3TVD3"/>
<dbReference type="Pfam" id="PF05128">
    <property type="entry name" value="DUF697"/>
    <property type="match status" value="1"/>
</dbReference>
<evidence type="ECO:0000313" key="11">
    <source>
        <dbReference type="Proteomes" id="UP000186228"/>
    </source>
</evidence>
<keyword evidence="7 8" id="KW-0472">Membrane</keyword>
<dbReference type="InterPro" id="IPR006507">
    <property type="entry name" value="UPF0283"/>
</dbReference>
<feature type="transmembrane region" description="Helical" evidence="8">
    <location>
        <begin position="85"/>
        <end position="103"/>
    </location>
</feature>
<feature type="region of interest" description="Disordered" evidence="9">
    <location>
        <begin position="1"/>
        <end position="40"/>
    </location>
</feature>
<comment type="subcellular location">
    <subcellularLocation>
        <location evidence="1">Cell inner membrane</location>
        <topology evidence="1">Multi-pass membrane protein</topology>
    </subcellularLocation>
    <subcellularLocation>
        <location evidence="8">Cell membrane</location>
        <topology evidence="8">Multi-pass membrane protein</topology>
    </subcellularLocation>
</comment>
<proteinExistence type="inferred from homology"/>
<evidence type="ECO:0000256" key="3">
    <source>
        <dbReference type="ARBA" id="ARBA00022475"/>
    </source>
</evidence>
<dbReference type="GO" id="GO:0005886">
    <property type="term" value="C:plasma membrane"/>
    <property type="evidence" value="ECO:0007669"/>
    <property type="project" value="UniProtKB-SubCell"/>
</dbReference>
<dbReference type="STRING" id="52131.GA0061100_10194"/>
<dbReference type="PANTHER" id="PTHR39342">
    <property type="entry name" value="UPF0283 MEMBRANE PROTEIN YCJF"/>
    <property type="match status" value="1"/>
</dbReference>
<evidence type="ECO:0000256" key="9">
    <source>
        <dbReference type="SAM" id="MobiDB-lite"/>
    </source>
</evidence>
<organism evidence="10 11">
    <name type="scientific">Rhizobium hainanense</name>
    <dbReference type="NCBI Taxonomy" id="52131"/>
    <lineage>
        <taxon>Bacteria</taxon>
        <taxon>Pseudomonadati</taxon>
        <taxon>Pseudomonadota</taxon>
        <taxon>Alphaproteobacteria</taxon>
        <taxon>Hyphomicrobiales</taxon>
        <taxon>Rhizobiaceae</taxon>
        <taxon>Rhizobium/Agrobacterium group</taxon>
        <taxon>Rhizobium</taxon>
    </lineage>
</organism>
<gene>
    <name evidence="10" type="ORF">GA0061100_10194</name>
</gene>
<protein>
    <recommendedName>
        <fullName evidence="8">UPF0283 membrane protein GA0061100_10194</fullName>
    </recommendedName>
</protein>
<keyword evidence="3 8" id="KW-1003">Cell membrane</keyword>
<dbReference type="NCBIfam" id="TIGR01620">
    <property type="entry name" value="hyp_HI0043"/>
    <property type="match status" value="1"/>
</dbReference>
<name>A0A1C3TVD3_9HYPH</name>
<dbReference type="EMBL" id="FMAC01000001">
    <property type="protein sequence ID" value="SCB07115.1"/>
    <property type="molecule type" value="Genomic_DNA"/>
</dbReference>
<dbReference type="Proteomes" id="UP000186228">
    <property type="component" value="Unassembled WGS sequence"/>
</dbReference>
<evidence type="ECO:0000313" key="10">
    <source>
        <dbReference type="EMBL" id="SCB07115.1"/>
    </source>
</evidence>
<keyword evidence="4" id="KW-0997">Cell inner membrane</keyword>
<evidence type="ECO:0000256" key="2">
    <source>
        <dbReference type="ARBA" id="ARBA00008255"/>
    </source>
</evidence>
<evidence type="ECO:0000256" key="7">
    <source>
        <dbReference type="ARBA" id="ARBA00023136"/>
    </source>
</evidence>
<feature type="compositionally biased region" description="Polar residues" evidence="9">
    <location>
        <begin position="1"/>
        <end position="10"/>
    </location>
</feature>
<dbReference type="OrthoDB" id="9816060at2"/>
<keyword evidence="6 8" id="KW-1133">Transmembrane helix</keyword>
<sequence length="363" mass="38433">MTKSTENEPNGNRRPAAFMLEPELSGKGSNNKAAPPVVRKPQSFDTDVVLTPDAEDPFINPALGADSDANAIAKPRRKGFSFGKVALSALGILVSLAFGLWTDQLIRDLFSRADWLGYTALAVVAVGILAVLAIVIRETAGMMRLAAVQTIKAEAEAAVLETRPARAKALVKRLCAILEVNPDTARGRATLKAAEDDIIDPPQLIDLAERELLGPLDRRARALILGASKRVSVVTAVSPRALVDILYVLYEAAKLVRAMAELYGGRPGTLGMVRLMRDVIAHLAVTGSIAVGDSIVQQLIGHGLASKLSARLGEGVVNGMMTARIGIAAMDLCRPLPFKALKRPGIADFAGDLTPSVTGRNPA</sequence>
<reference evidence="11" key="1">
    <citation type="submission" date="2016-08" db="EMBL/GenBank/DDBJ databases">
        <authorList>
            <person name="Varghese N."/>
            <person name="Submissions Spin"/>
        </authorList>
    </citation>
    <scope>NUCLEOTIDE SEQUENCE [LARGE SCALE GENOMIC DNA]</scope>
    <source>
        <strain evidence="11">CCBAU 57015</strain>
    </source>
</reference>
<evidence type="ECO:0000256" key="6">
    <source>
        <dbReference type="ARBA" id="ARBA00022989"/>
    </source>
</evidence>
<keyword evidence="11" id="KW-1185">Reference proteome</keyword>
<evidence type="ECO:0000256" key="1">
    <source>
        <dbReference type="ARBA" id="ARBA00004429"/>
    </source>
</evidence>
<dbReference type="HAMAP" id="MF_01085">
    <property type="entry name" value="UPF0283"/>
    <property type="match status" value="1"/>
</dbReference>
<dbReference type="RefSeq" id="WP_075850663.1">
    <property type="nucleotide sequence ID" value="NZ_FMAC01000001.1"/>
</dbReference>
<feature type="transmembrane region" description="Helical" evidence="8">
    <location>
        <begin position="115"/>
        <end position="136"/>
    </location>
</feature>
<dbReference type="InterPro" id="IPR021147">
    <property type="entry name" value="DUF697"/>
</dbReference>
<comment type="similarity">
    <text evidence="2 8">Belongs to the UPF0283 family.</text>
</comment>
<evidence type="ECO:0000256" key="4">
    <source>
        <dbReference type="ARBA" id="ARBA00022519"/>
    </source>
</evidence>
<evidence type="ECO:0000256" key="5">
    <source>
        <dbReference type="ARBA" id="ARBA00022692"/>
    </source>
</evidence>
<keyword evidence="5 8" id="KW-0812">Transmembrane</keyword>
<dbReference type="PANTHER" id="PTHR39342:SF1">
    <property type="entry name" value="UPF0283 MEMBRANE PROTEIN YCJF"/>
    <property type="match status" value="1"/>
</dbReference>
<evidence type="ECO:0000256" key="8">
    <source>
        <dbReference type="HAMAP-Rule" id="MF_01085"/>
    </source>
</evidence>
<accession>A0A1C3TVD3</accession>